<comment type="caution">
    <text evidence="2">The sequence shown here is derived from an EMBL/GenBank/DDBJ whole genome shotgun (WGS) entry which is preliminary data.</text>
</comment>
<dbReference type="Gene3D" id="2.20.140.10">
    <property type="entry name" value="WGR domain"/>
    <property type="match status" value="1"/>
</dbReference>
<dbReference type="PROSITE" id="PS51977">
    <property type="entry name" value="WGR"/>
    <property type="match status" value="1"/>
</dbReference>
<dbReference type="Proteomes" id="UP000467322">
    <property type="component" value="Unassembled WGS sequence"/>
</dbReference>
<dbReference type="CDD" id="cd07996">
    <property type="entry name" value="WGR_MMR_like"/>
    <property type="match status" value="1"/>
</dbReference>
<dbReference type="RefSeq" id="WP_161351532.1">
    <property type="nucleotide sequence ID" value="NZ_WTUX01000012.1"/>
</dbReference>
<proteinExistence type="predicted"/>
<dbReference type="SMART" id="SM00773">
    <property type="entry name" value="WGR"/>
    <property type="match status" value="1"/>
</dbReference>
<name>A0A845M1F9_9RHOB</name>
<dbReference type="EMBL" id="WTUX01000012">
    <property type="protein sequence ID" value="MZR13406.1"/>
    <property type="molecule type" value="Genomic_DNA"/>
</dbReference>
<dbReference type="SUPFAM" id="SSF142921">
    <property type="entry name" value="WGR domain-like"/>
    <property type="match status" value="1"/>
</dbReference>
<sequence length="77" mass="8733">MVVCLQKVDPSRNQARFYVLEVSRTLFEEWTLTHRWGRIGSSGGQSLTVNYGSELEALAALARGKQAKIRRNYAEFA</sequence>
<gene>
    <name evidence="2" type="ORF">GQE99_10295</name>
</gene>
<reference evidence="2 3" key="1">
    <citation type="submission" date="2019-12" db="EMBL/GenBank/DDBJ databases">
        <title>Maritimibacter sp. nov. sp. isolated from sea sand.</title>
        <authorList>
            <person name="Kim J."/>
            <person name="Jeong S.E."/>
            <person name="Jung H.S."/>
            <person name="Jeon C.O."/>
        </authorList>
    </citation>
    <scope>NUCLEOTIDE SEQUENCE [LARGE SCALE GENOMIC DNA]</scope>
    <source>
        <strain evidence="2 3">DP07</strain>
    </source>
</reference>
<dbReference type="InterPro" id="IPR036930">
    <property type="entry name" value="WGR_dom_sf"/>
</dbReference>
<organism evidence="2 3">
    <name type="scientific">Maritimibacter harenae</name>
    <dbReference type="NCBI Taxonomy" id="2606218"/>
    <lineage>
        <taxon>Bacteria</taxon>
        <taxon>Pseudomonadati</taxon>
        <taxon>Pseudomonadota</taxon>
        <taxon>Alphaproteobacteria</taxon>
        <taxon>Rhodobacterales</taxon>
        <taxon>Roseobacteraceae</taxon>
        <taxon>Maritimibacter</taxon>
    </lineage>
</organism>
<dbReference type="Pfam" id="PF05406">
    <property type="entry name" value="WGR"/>
    <property type="match status" value="1"/>
</dbReference>
<evidence type="ECO:0000259" key="1">
    <source>
        <dbReference type="PROSITE" id="PS51977"/>
    </source>
</evidence>
<dbReference type="AlphaFoldDB" id="A0A845M1F9"/>
<evidence type="ECO:0000313" key="2">
    <source>
        <dbReference type="EMBL" id="MZR13406.1"/>
    </source>
</evidence>
<evidence type="ECO:0000313" key="3">
    <source>
        <dbReference type="Proteomes" id="UP000467322"/>
    </source>
</evidence>
<dbReference type="InterPro" id="IPR008893">
    <property type="entry name" value="WGR_domain"/>
</dbReference>
<accession>A0A845M1F9</accession>
<dbReference type="InterPro" id="IPR049809">
    <property type="entry name" value="YehF/YfeS-like_WGR"/>
</dbReference>
<feature type="domain" description="WGR" evidence="1">
    <location>
        <begin position="1"/>
        <end position="77"/>
    </location>
</feature>
<protein>
    <submittedName>
        <fullName evidence="2">WGR domain-containing protein</fullName>
    </submittedName>
</protein>
<keyword evidence="3" id="KW-1185">Reference proteome</keyword>